<organism evidence="1 2">
    <name type="scientific">Litorihabitans aurantiacus</name>
    <dbReference type="NCBI Taxonomy" id="1930061"/>
    <lineage>
        <taxon>Bacteria</taxon>
        <taxon>Bacillati</taxon>
        <taxon>Actinomycetota</taxon>
        <taxon>Actinomycetes</taxon>
        <taxon>Micrococcales</taxon>
        <taxon>Beutenbergiaceae</taxon>
        <taxon>Litorihabitans</taxon>
    </lineage>
</organism>
<sequence>MYTRFETPELDARGRRVGVFALANGLARAGRLASDEWGVWRAGNDWFDHAYPHPPADAYSDPRAAAWFGPAAGHLVAAVRPYLLLLARHGVACRRVETHDPGRIVFSDAVQVVAVPRDADGVDRRRPQ</sequence>
<reference evidence="1" key="1">
    <citation type="journal article" date="2014" name="Int. J. Syst. Evol. Microbiol.">
        <title>Complete genome sequence of Corynebacterium casei LMG S-19264T (=DSM 44701T), isolated from a smear-ripened cheese.</title>
        <authorList>
            <consortium name="US DOE Joint Genome Institute (JGI-PGF)"/>
            <person name="Walter F."/>
            <person name="Albersmeier A."/>
            <person name="Kalinowski J."/>
            <person name="Ruckert C."/>
        </authorList>
    </citation>
    <scope>NUCLEOTIDE SEQUENCE</scope>
    <source>
        <strain evidence="1">NBRC 112290</strain>
    </source>
</reference>
<reference evidence="1" key="2">
    <citation type="submission" date="2023-02" db="EMBL/GenBank/DDBJ databases">
        <authorList>
            <person name="Sun Q."/>
            <person name="Mori K."/>
        </authorList>
    </citation>
    <scope>NUCLEOTIDE SEQUENCE</scope>
    <source>
        <strain evidence="1">NBRC 112290</strain>
    </source>
</reference>
<accession>A0AA38CVH1</accession>
<comment type="caution">
    <text evidence="1">The sequence shown here is derived from an EMBL/GenBank/DDBJ whole genome shotgun (WGS) entry which is preliminary data.</text>
</comment>
<evidence type="ECO:0000313" key="1">
    <source>
        <dbReference type="EMBL" id="GMA32950.1"/>
    </source>
</evidence>
<keyword evidence="2" id="KW-1185">Reference proteome</keyword>
<dbReference type="RefSeq" id="WP_284251652.1">
    <property type="nucleotide sequence ID" value="NZ_BSUM01000001.1"/>
</dbReference>
<name>A0AA38CVH1_9MICO</name>
<dbReference type="AlphaFoldDB" id="A0AA38CVH1"/>
<dbReference type="Proteomes" id="UP001157161">
    <property type="component" value="Unassembled WGS sequence"/>
</dbReference>
<dbReference type="EMBL" id="BSUM01000001">
    <property type="protein sequence ID" value="GMA32950.1"/>
    <property type="molecule type" value="Genomic_DNA"/>
</dbReference>
<evidence type="ECO:0000313" key="2">
    <source>
        <dbReference type="Proteomes" id="UP001157161"/>
    </source>
</evidence>
<gene>
    <name evidence="1" type="ORF">GCM10025875_29420</name>
</gene>
<protein>
    <submittedName>
        <fullName evidence="1">Uncharacterized protein</fullName>
    </submittedName>
</protein>
<proteinExistence type="predicted"/>